<name>A0A7M5UB91_9CNID</name>
<dbReference type="EnsemblMetazoa" id="CLYHEMT008420.1">
    <property type="protein sequence ID" value="CLYHEMP008420.1"/>
    <property type="gene ID" value="CLYHEMG008420"/>
</dbReference>
<reference evidence="1" key="1">
    <citation type="submission" date="2021-01" db="UniProtKB">
        <authorList>
            <consortium name="EnsemblMetazoa"/>
        </authorList>
    </citation>
    <scope>IDENTIFICATION</scope>
</reference>
<evidence type="ECO:0000313" key="1">
    <source>
        <dbReference type="EnsemblMetazoa" id="CLYHEMP008420.1"/>
    </source>
</evidence>
<proteinExistence type="predicted"/>
<accession>A0A7M5UB91</accession>
<dbReference type="AlphaFoldDB" id="A0A7M5UB91"/>
<keyword evidence="2" id="KW-1185">Reference proteome</keyword>
<dbReference type="Proteomes" id="UP000594262">
    <property type="component" value="Unplaced"/>
</dbReference>
<dbReference type="Gene3D" id="1.10.1410.40">
    <property type="match status" value="1"/>
</dbReference>
<organism evidence="1 2">
    <name type="scientific">Clytia hemisphaerica</name>
    <dbReference type="NCBI Taxonomy" id="252671"/>
    <lineage>
        <taxon>Eukaryota</taxon>
        <taxon>Metazoa</taxon>
        <taxon>Cnidaria</taxon>
        <taxon>Hydrozoa</taxon>
        <taxon>Hydroidolina</taxon>
        <taxon>Leptothecata</taxon>
        <taxon>Obeliida</taxon>
        <taxon>Clytiidae</taxon>
        <taxon>Clytia</taxon>
    </lineage>
</organism>
<sequence length="307" mass="36104">MLRGLTTLFSNQHHEKIKGWQMKLAGSLVEGDFAPRYFSVEKKKFEADIETHFLRISHKYQHCIEEIPFKDGFLKINMKKNGCHQMTYENNMKPFRSLEINNENLTLNEDGYVLTYEAKKKLLYDRYTLVEDGPGVLKNNIEGTRTALALFLNVPLSKVNVTNIYRNITKATCEAGFDLVYDKQKISLSADFSTIFKIDWKPKIIIDWENRQRKWPKNVQEIFKTDEGYIIAKPSTNERHNTKTIEFRYSFAHVERKLISMQSATQRIVYLIFKSIFYRLIIPINKDKISSFFGKNIMMKLCEEKPP</sequence>
<evidence type="ECO:0000313" key="2">
    <source>
        <dbReference type="Proteomes" id="UP000594262"/>
    </source>
</evidence>
<protein>
    <submittedName>
        <fullName evidence="1">Uncharacterized protein</fullName>
    </submittedName>
</protein>